<sequence length="178" mass="19505">MLRISLCLMLLWGIVCSMQPPGGAATTVVFVNCAETVHGTAGQVLTRTGHDQADQLVQFLRDQPVEAVYTPFMGCLKQTVAPLAASKNTEVRYFRDACESDPAVMEHILSEMLKKHTGKTIVICAPPKSILKMANLLGIKEKELKPGLGLFEELLIVNVFYGGEAVAQKLNMNFQKKV</sequence>
<dbReference type="InterPro" id="IPR029033">
    <property type="entry name" value="His_PPase_superfam"/>
</dbReference>
<dbReference type="AlphaFoldDB" id="A0A3N4PJI2"/>
<evidence type="ECO:0000313" key="3">
    <source>
        <dbReference type="Proteomes" id="UP000278351"/>
    </source>
</evidence>
<dbReference type="OrthoDB" id="666981at2"/>
<protein>
    <recommendedName>
        <fullName evidence="4">Histidine phosphatase family protein</fullName>
    </recommendedName>
</protein>
<dbReference type="Proteomes" id="UP000278351">
    <property type="component" value="Unassembled WGS sequence"/>
</dbReference>
<organism evidence="2 3">
    <name type="scientific">Chitinophaga lutea</name>
    <dbReference type="NCBI Taxonomy" id="2488634"/>
    <lineage>
        <taxon>Bacteria</taxon>
        <taxon>Pseudomonadati</taxon>
        <taxon>Bacteroidota</taxon>
        <taxon>Chitinophagia</taxon>
        <taxon>Chitinophagales</taxon>
        <taxon>Chitinophagaceae</taxon>
        <taxon>Chitinophaga</taxon>
    </lineage>
</organism>
<accession>A0A3N4PJI2</accession>
<dbReference type="EMBL" id="RPDH01000002">
    <property type="protein sequence ID" value="RPE08386.1"/>
    <property type="molecule type" value="Genomic_DNA"/>
</dbReference>
<keyword evidence="3" id="KW-1185">Reference proteome</keyword>
<dbReference type="SUPFAM" id="SSF53254">
    <property type="entry name" value="Phosphoglycerate mutase-like"/>
    <property type="match status" value="1"/>
</dbReference>
<feature type="signal peptide" evidence="1">
    <location>
        <begin position="1"/>
        <end position="17"/>
    </location>
</feature>
<gene>
    <name evidence="2" type="ORF">EGT74_15150</name>
</gene>
<name>A0A3N4PJI2_9BACT</name>
<dbReference type="Pfam" id="PF00300">
    <property type="entry name" value="His_Phos_1"/>
    <property type="match status" value="1"/>
</dbReference>
<feature type="chain" id="PRO_5018140319" description="Histidine phosphatase family protein" evidence="1">
    <location>
        <begin position="18"/>
        <end position="178"/>
    </location>
</feature>
<dbReference type="InterPro" id="IPR013078">
    <property type="entry name" value="His_Pase_superF_clade-1"/>
</dbReference>
<evidence type="ECO:0008006" key="4">
    <source>
        <dbReference type="Google" id="ProtNLM"/>
    </source>
</evidence>
<reference evidence="2 3" key="1">
    <citation type="submission" date="2018-11" db="EMBL/GenBank/DDBJ databases">
        <title>Chitinophaga lutea sp.nov., isolate from arsenic contaminated soil.</title>
        <authorList>
            <person name="Zong Y."/>
        </authorList>
    </citation>
    <scope>NUCLEOTIDE SEQUENCE [LARGE SCALE GENOMIC DNA]</scope>
    <source>
        <strain evidence="2 3">ZY74</strain>
    </source>
</reference>
<evidence type="ECO:0000313" key="2">
    <source>
        <dbReference type="EMBL" id="RPE08386.1"/>
    </source>
</evidence>
<dbReference type="Gene3D" id="3.40.50.1240">
    <property type="entry name" value="Phosphoglycerate mutase-like"/>
    <property type="match status" value="1"/>
</dbReference>
<keyword evidence="1" id="KW-0732">Signal</keyword>
<proteinExistence type="predicted"/>
<comment type="caution">
    <text evidence="2">The sequence shown here is derived from an EMBL/GenBank/DDBJ whole genome shotgun (WGS) entry which is preliminary data.</text>
</comment>
<dbReference type="RefSeq" id="WP_123847389.1">
    <property type="nucleotide sequence ID" value="NZ_RPDH01000002.1"/>
</dbReference>
<evidence type="ECO:0000256" key="1">
    <source>
        <dbReference type="SAM" id="SignalP"/>
    </source>
</evidence>